<dbReference type="InterPro" id="IPR042213">
    <property type="entry name" value="NBD_C_sf"/>
</dbReference>
<name>T1AKL7_9ZZZZ</name>
<dbReference type="Pfam" id="PF17042">
    <property type="entry name" value="NBD_C"/>
    <property type="match status" value="1"/>
</dbReference>
<feature type="domain" description="Four-carbon acid sugar kinase nucleotide binding" evidence="1">
    <location>
        <begin position="4"/>
        <end position="68"/>
    </location>
</feature>
<organism evidence="2">
    <name type="scientific">mine drainage metagenome</name>
    <dbReference type="NCBI Taxonomy" id="410659"/>
    <lineage>
        <taxon>unclassified sequences</taxon>
        <taxon>metagenomes</taxon>
        <taxon>ecological metagenomes</taxon>
    </lineage>
</organism>
<dbReference type="Gene3D" id="3.40.980.20">
    <property type="entry name" value="Four-carbon acid sugar kinase, nucleotide binding domain"/>
    <property type="match status" value="1"/>
</dbReference>
<evidence type="ECO:0000259" key="1">
    <source>
        <dbReference type="Pfam" id="PF17042"/>
    </source>
</evidence>
<sequence length="75" mass="7963">VPQHRRVLLAGGDTSSHAVAQLGLSALTWAASLEPGAPLCRAHAERHSRHDGLELVLKGGQVGSEGFFERVRLGK</sequence>
<dbReference type="AlphaFoldDB" id="T1AKL7"/>
<reference evidence="2" key="1">
    <citation type="submission" date="2013-08" db="EMBL/GenBank/DDBJ databases">
        <authorList>
            <person name="Mendez C."/>
            <person name="Richter M."/>
            <person name="Ferrer M."/>
            <person name="Sanchez J."/>
        </authorList>
    </citation>
    <scope>NUCLEOTIDE SEQUENCE</scope>
</reference>
<reference evidence="2" key="2">
    <citation type="journal article" date="2014" name="ISME J.">
        <title>Microbial stratification in low pH oxic and suboxic macroscopic growths along an acid mine drainage.</title>
        <authorList>
            <person name="Mendez-Garcia C."/>
            <person name="Mesa V."/>
            <person name="Sprenger R.R."/>
            <person name="Richter M."/>
            <person name="Diez M.S."/>
            <person name="Solano J."/>
            <person name="Bargiela R."/>
            <person name="Golyshina O.V."/>
            <person name="Manteca A."/>
            <person name="Ramos J.L."/>
            <person name="Gallego J.R."/>
            <person name="Llorente I."/>
            <person name="Martins Dos Santos V.A."/>
            <person name="Jensen O.N."/>
            <person name="Pelaez A.I."/>
            <person name="Sanchez J."/>
            <person name="Ferrer M."/>
        </authorList>
    </citation>
    <scope>NUCLEOTIDE SEQUENCE</scope>
</reference>
<gene>
    <name evidence="2" type="ORF">B1A_09823</name>
</gene>
<comment type="caution">
    <text evidence="2">The sequence shown here is derived from an EMBL/GenBank/DDBJ whole genome shotgun (WGS) entry which is preliminary data.</text>
</comment>
<dbReference type="SUPFAM" id="SSF142764">
    <property type="entry name" value="YgbK-like"/>
    <property type="match status" value="1"/>
</dbReference>
<evidence type="ECO:0000313" key="2">
    <source>
        <dbReference type="EMBL" id="EQD61121.1"/>
    </source>
</evidence>
<accession>T1AKL7</accession>
<protein>
    <recommendedName>
        <fullName evidence="1">Four-carbon acid sugar kinase nucleotide binding domain-containing protein</fullName>
    </recommendedName>
</protein>
<dbReference type="InterPro" id="IPR031475">
    <property type="entry name" value="NBD_C"/>
</dbReference>
<proteinExistence type="predicted"/>
<feature type="non-terminal residue" evidence="2">
    <location>
        <position position="1"/>
    </location>
</feature>
<dbReference type="EMBL" id="AUZX01006997">
    <property type="protein sequence ID" value="EQD61121.1"/>
    <property type="molecule type" value="Genomic_DNA"/>
</dbReference>